<evidence type="ECO:0000256" key="1">
    <source>
        <dbReference type="ARBA" id="ARBA00023125"/>
    </source>
</evidence>
<keyword evidence="1 2" id="KW-0238">DNA-binding</keyword>
<dbReference type="Proteomes" id="UP000887023">
    <property type="component" value="Chromosome"/>
</dbReference>
<evidence type="ECO:0000259" key="3">
    <source>
        <dbReference type="PROSITE" id="PS50977"/>
    </source>
</evidence>
<dbReference type="PANTHER" id="PTHR30055:SF231">
    <property type="entry name" value="TRANSCRIPTIONAL REGULATORY PROTEIN (PROBABLY DEOR-FAMILY)-RELATED"/>
    <property type="match status" value="1"/>
</dbReference>
<dbReference type="SUPFAM" id="SSF48498">
    <property type="entry name" value="Tetracyclin repressor-like, C-terminal domain"/>
    <property type="match status" value="1"/>
</dbReference>
<dbReference type="InterPro" id="IPR050109">
    <property type="entry name" value="HTH-type_TetR-like_transc_reg"/>
</dbReference>
<evidence type="ECO:0000256" key="2">
    <source>
        <dbReference type="PROSITE-ProRule" id="PRU00335"/>
    </source>
</evidence>
<reference evidence="4" key="1">
    <citation type="submission" date="2021-07" db="EMBL/GenBank/DDBJ databases">
        <title>Candidatus Kaistella beijingensis sp. nov. isolated from a municipal wastewater treatment plant is involved in sludge foaming.</title>
        <authorList>
            <person name="Song Y."/>
            <person name="Liu S.-J."/>
        </authorList>
    </citation>
    <scope>NUCLEOTIDE SEQUENCE</scope>
    <source>
        <strain evidence="4">DSM 43998</strain>
    </source>
</reference>
<dbReference type="InterPro" id="IPR009057">
    <property type="entry name" value="Homeodomain-like_sf"/>
</dbReference>
<dbReference type="EMBL" id="CP079105">
    <property type="protein sequence ID" value="QXQ13491.1"/>
    <property type="molecule type" value="Genomic_DNA"/>
</dbReference>
<dbReference type="RefSeq" id="WP_066474145.1">
    <property type="nucleotide sequence ID" value="NZ_CBCRUZ010000007.1"/>
</dbReference>
<accession>A0ABX8S882</accession>
<evidence type="ECO:0000313" key="5">
    <source>
        <dbReference type="Proteomes" id="UP000887023"/>
    </source>
</evidence>
<dbReference type="Gene3D" id="1.10.357.10">
    <property type="entry name" value="Tetracycline Repressor, domain 2"/>
    <property type="match status" value="1"/>
</dbReference>
<dbReference type="InterPro" id="IPR036271">
    <property type="entry name" value="Tet_transcr_reg_TetR-rel_C_sf"/>
</dbReference>
<proteinExistence type="predicted"/>
<sequence length="202" mass="22439">MTTAVTPKGERRRHALVEAASELLLEGGFDAVRHRSVATRARLPLASTTYYFESLDELIACAVEFTGAEELTAMRDRVHRISHRRRGPEATVDLMLDLLVSAETDESAREHLIARYERFVASARHPELRAVQRQLRAQIDELLAEVIRRCGRITSPEQVRRLAGVVDGAVVGALSEADPDPRGTAREALLEIVDVVAPQVDR</sequence>
<dbReference type="InterPro" id="IPR041583">
    <property type="entry name" value="TetR_C_31"/>
</dbReference>
<dbReference type="SUPFAM" id="SSF46689">
    <property type="entry name" value="Homeodomain-like"/>
    <property type="match status" value="1"/>
</dbReference>
<protein>
    <submittedName>
        <fullName evidence="4">TetR family transcriptional regulator C-terminal domain-containing protein</fullName>
    </submittedName>
</protein>
<feature type="DNA-binding region" description="H-T-H motif" evidence="2">
    <location>
        <begin position="33"/>
        <end position="52"/>
    </location>
</feature>
<dbReference type="PANTHER" id="PTHR30055">
    <property type="entry name" value="HTH-TYPE TRANSCRIPTIONAL REGULATOR RUTR"/>
    <property type="match status" value="1"/>
</dbReference>
<feature type="domain" description="HTH tetR-type" evidence="3">
    <location>
        <begin position="10"/>
        <end position="70"/>
    </location>
</feature>
<dbReference type="InterPro" id="IPR001647">
    <property type="entry name" value="HTH_TetR"/>
</dbReference>
<dbReference type="Pfam" id="PF17940">
    <property type="entry name" value="TetR_C_31"/>
    <property type="match status" value="1"/>
</dbReference>
<dbReference type="PROSITE" id="PS50977">
    <property type="entry name" value="HTH_TETR_2"/>
    <property type="match status" value="1"/>
</dbReference>
<name>A0ABX8S882_9ACTN</name>
<gene>
    <name evidence="4" type="ORF">KV203_16960</name>
</gene>
<keyword evidence="5" id="KW-1185">Reference proteome</keyword>
<organism evidence="4 5">
    <name type="scientific">Skermania pinensis</name>
    <dbReference type="NCBI Taxonomy" id="39122"/>
    <lineage>
        <taxon>Bacteria</taxon>
        <taxon>Bacillati</taxon>
        <taxon>Actinomycetota</taxon>
        <taxon>Actinomycetes</taxon>
        <taxon>Mycobacteriales</taxon>
        <taxon>Gordoniaceae</taxon>
        <taxon>Skermania</taxon>
    </lineage>
</organism>
<evidence type="ECO:0000313" key="4">
    <source>
        <dbReference type="EMBL" id="QXQ13491.1"/>
    </source>
</evidence>